<dbReference type="EMBL" id="JAERQG010000001">
    <property type="protein sequence ID" value="MBL0763743.1"/>
    <property type="molecule type" value="Genomic_DNA"/>
</dbReference>
<protein>
    <submittedName>
        <fullName evidence="2">Uncharacterized protein</fullName>
    </submittedName>
</protein>
<feature type="transmembrane region" description="Helical" evidence="1">
    <location>
        <begin position="29"/>
        <end position="47"/>
    </location>
</feature>
<keyword evidence="1" id="KW-0812">Transmembrane</keyword>
<accession>A0A937DFK0</accession>
<name>A0A937DFK0_9BACT</name>
<evidence type="ECO:0000313" key="2">
    <source>
        <dbReference type="EMBL" id="MBL0763743.1"/>
    </source>
</evidence>
<gene>
    <name evidence="2" type="ORF">JKP34_00685</name>
</gene>
<keyword evidence="1" id="KW-1133">Transmembrane helix</keyword>
<dbReference type="AlphaFoldDB" id="A0A937DFK0"/>
<feature type="transmembrane region" description="Helical" evidence="1">
    <location>
        <begin position="59"/>
        <end position="78"/>
    </location>
</feature>
<comment type="caution">
    <text evidence="2">The sequence shown here is derived from an EMBL/GenBank/DDBJ whole genome shotgun (WGS) entry which is preliminary data.</text>
</comment>
<proteinExistence type="predicted"/>
<keyword evidence="3" id="KW-1185">Reference proteome</keyword>
<dbReference type="Proteomes" id="UP000642920">
    <property type="component" value="Unassembled WGS sequence"/>
</dbReference>
<evidence type="ECO:0000256" key="1">
    <source>
        <dbReference type="SAM" id="Phobius"/>
    </source>
</evidence>
<sequence>MRKEIESYKKFRIIDGFLIINDNYKTQGWLLRIIFIVNTVNALLQLASRSFNFEEFLSYFWLIFGTLSLIALIANEFIRFPDGKIELDEIDMIKFKSGIRESHILKSKSGKSRSITLDKENYFQELSDLKEICKTYQIPIIE</sequence>
<organism evidence="2 3">
    <name type="scientific">Marivirga atlantica</name>
    <dbReference type="NCBI Taxonomy" id="1548457"/>
    <lineage>
        <taxon>Bacteria</taxon>
        <taxon>Pseudomonadati</taxon>
        <taxon>Bacteroidota</taxon>
        <taxon>Cytophagia</taxon>
        <taxon>Cytophagales</taxon>
        <taxon>Marivirgaceae</taxon>
        <taxon>Marivirga</taxon>
    </lineage>
</organism>
<reference evidence="2" key="1">
    <citation type="submission" date="2021-01" db="EMBL/GenBank/DDBJ databases">
        <title>Marivirga sp. nov., isolated from intertidal surface sediments.</title>
        <authorList>
            <person name="Zhang M."/>
        </authorList>
    </citation>
    <scope>NUCLEOTIDE SEQUENCE</scope>
    <source>
        <strain evidence="2">SM1354</strain>
    </source>
</reference>
<dbReference type="RefSeq" id="WP_201916669.1">
    <property type="nucleotide sequence ID" value="NZ_JAERQG010000001.1"/>
</dbReference>
<evidence type="ECO:0000313" key="3">
    <source>
        <dbReference type="Proteomes" id="UP000642920"/>
    </source>
</evidence>
<keyword evidence="1" id="KW-0472">Membrane</keyword>